<keyword evidence="13" id="KW-1185">Reference proteome</keyword>
<dbReference type="CDD" id="cd00075">
    <property type="entry name" value="HATPase"/>
    <property type="match status" value="1"/>
</dbReference>
<evidence type="ECO:0000256" key="9">
    <source>
        <dbReference type="SAM" id="Phobius"/>
    </source>
</evidence>
<evidence type="ECO:0000256" key="7">
    <source>
        <dbReference type="ARBA" id="ARBA00022777"/>
    </source>
</evidence>
<dbReference type="Pfam" id="PF02518">
    <property type="entry name" value="HATPase_c"/>
    <property type="match status" value="1"/>
</dbReference>
<dbReference type="Gene3D" id="3.30.565.10">
    <property type="entry name" value="Histidine kinase-like ATPase, C-terminal domain"/>
    <property type="match status" value="1"/>
</dbReference>
<dbReference type="SUPFAM" id="SSF158472">
    <property type="entry name" value="HAMP domain-like"/>
    <property type="match status" value="1"/>
</dbReference>
<comment type="caution">
    <text evidence="12">The sequence shown here is derived from an EMBL/GenBank/DDBJ whole genome shotgun (WGS) entry which is preliminary data.</text>
</comment>
<comment type="subcellular location">
    <subcellularLocation>
        <location evidence="2">Membrane</location>
    </subcellularLocation>
</comment>
<dbReference type="RefSeq" id="WP_231617692.1">
    <property type="nucleotide sequence ID" value="NZ_SJPY01000006.1"/>
</dbReference>
<dbReference type="GO" id="GO:0000155">
    <property type="term" value="F:phosphorelay sensor kinase activity"/>
    <property type="evidence" value="ECO:0007669"/>
    <property type="project" value="InterPro"/>
</dbReference>
<keyword evidence="5 12" id="KW-0808">Transferase</keyword>
<keyword evidence="9" id="KW-1133">Transmembrane helix</keyword>
<dbReference type="SUPFAM" id="SSF55874">
    <property type="entry name" value="ATPase domain of HSP90 chaperone/DNA topoisomerase II/histidine kinase"/>
    <property type="match status" value="1"/>
</dbReference>
<dbReference type="AlphaFoldDB" id="A0A5C6DTV7"/>
<evidence type="ECO:0000256" key="5">
    <source>
        <dbReference type="ARBA" id="ARBA00022679"/>
    </source>
</evidence>
<evidence type="ECO:0000259" key="10">
    <source>
        <dbReference type="PROSITE" id="PS50109"/>
    </source>
</evidence>
<feature type="domain" description="Histidine kinase" evidence="10">
    <location>
        <begin position="256"/>
        <end position="466"/>
    </location>
</feature>
<accession>A0A5C6DTV7</accession>
<dbReference type="Gene3D" id="1.10.287.130">
    <property type="match status" value="1"/>
</dbReference>
<dbReference type="GO" id="GO:0016020">
    <property type="term" value="C:membrane"/>
    <property type="evidence" value="ECO:0007669"/>
    <property type="project" value="UniProtKB-SubCell"/>
</dbReference>
<name>A0A5C6DTV7_9BACT</name>
<dbReference type="Proteomes" id="UP000315471">
    <property type="component" value="Unassembled WGS sequence"/>
</dbReference>
<keyword evidence="9" id="KW-0812">Transmembrane</keyword>
<feature type="domain" description="HAMP" evidence="11">
    <location>
        <begin position="187"/>
        <end position="239"/>
    </location>
</feature>
<evidence type="ECO:0000313" key="13">
    <source>
        <dbReference type="Proteomes" id="UP000315471"/>
    </source>
</evidence>
<dbReference type="InterPro" id="IPR003594">
    <property type="entry name" value="HATPase_dom"/>
</dbReference>
<dbReference type="PROSITE" id="PS50109">
    <property type="entry name" value="HIS_KIN"/>
    <property type="match status" value="1"/>
</dbReference>
<dbReference type="SMART" id="SM00387">
    <property type="entry name" value="HATPase_c"/>
    <property type="match status" value="1"/>
</dbReference>
<evidence type="ECO:0000256" key="3">
    <source>
        <dbReference type="ARBA" id="ARBA00012438"/>
    </source>
</evidence>
<comment type="catalytic activity">
    <reaction evidence="1">
        <text>ATP + protein L-histidine = ADP + protein N-phospho-L-histidine.</text>
        <dbReference type="EC" id="2.7.13.3"/>
    </reaction>
</comment>
<gene>
    <name evidence="12" type="primary">basS</name>
    <name evidence="12" type="ORF">Q31b_40190</name>
</gene>
<evidence type="ECO:0000256" key="4">
    <source>
        <dbReference type="ARBA" id="ARBA00022553"/>
    </source>
</evidence>
<evidence type="ECO:0000256" key="6">
    <source>
        <dbReference type="ARBA" id="ARBA00022741"/>
    </source>
</evidence>
<organism evidence="12 13">
    <name type="scientific">Novipirellula aureliae</name>
    <dbReference type="NCBI Taxonomy" id="2527966"/>
    <lineage>
        <taxon>Bacteria</taxon>
        <taxon>Pseudomonadati</taxon>
        <taxon>Planctomycetota</taxon>
        <taxon>Planctomycetia</taxon>
        <taxon>Pirellulales</taxon>
        <taxon>Pirellulaceae</taxon>
        <taxon>Novipirellula</taxon>
    </lineage>
</organism>
<dbReference type="InterPro" id="IPR050980">
    <property type="entry name" value="2C_sensor_his_kinase"/>
</dbReference>
<dbReference type="EMBL" id="SJPY01000006">
    <property type="protein sequence ID" value="TWU38941.1"/>
    <property type="molecule type" value="Genomic_DNA"/>
</dbReference>
<evidence type="ECO:0000256" key="2">
    <source>
        <dbReference type="ARBA" id="ARBA00004370"/>
    </source>
</evidence>
<keyword evidence="9" id="KW-0472">Membrane</keyword>
<keyword evidence="6" id="KW-0547">Nucleotide-binding</keyword>
<evidence type="ECO:0000313" key="12">
    <source>
        <dbReference type="EMBL" id="TWU38941.1"/>
    </source>
</evidence>
<feature type="transmembrane region" description="Helical" evidence="9">
    <location>
        <begin position="165"/>
        <end position="190"/>
    </location>
</feature>
<dbReference type="SMART" id="SM00304">
    <property type="entry name" value="HAMP"/>
    <property type="match status" value="1"/>
</dbReference>
<sequence length="473" mass="52311">MQLSYRSLRLRLLVPILATAMLAALLVSAASYFLGNRWADEQLRDRFTGIQKTIADSRFPLNGRVLDLLAELTRTELIAFDENEKIRYSTVGMGSEQEQVVEARKTSGAKQISLAIDMTNGDAEKKYRLLTFSTVGGASRPDRVASIAVLFDEAHFEATRRRASVLALATGLSTIFALSSITLFLTSRLVGRIRKLQRRVEKVADGDFTSTVSDHIGDEIGQLGQAVDSMAGQLDTLWKRIHSQHREKLLHKIASGMAHQLRNSLTGARMAVELHAADCNSSDDEGIRVAIRQIELSEDYVRRLLLAQSGKQDKDRPARVMICFEDIRMSLSPIVQHLRVEMDWHIGDSVEDVVISDGPSWTAAVTNLIDNAIHASREVSVLLEKIEGDPTTGAVPLLRVVVSDRGPGIDQSIAAELFEPFVTSKPEGMGLGLSVVHRTAERFGGQVRFRRKGERTIFELDVPIVDEAGEKTE</sequence>
<keyword evidence="7" id="KW-0418">Kinase</keyword>
<protein>
    <recommendedName>
        <fullName evidence="3">histidine kinase</fullName>
        <ecNumber evidence="3">2.7.13.3</ecNumber>
    </recommendedName>
</protein>
<dbReference type="InterPro" id="IPR003660">
    <property type="entry name" value="HAMP_dom"/>
</dbReference>
<dbReference type="InterPro" id="IPR036890">
    <property type="entry name" value="HATPase_C_sf"/>
</dbReference>
<dbReference type="PANTHER" id="PTHR44936:SF10">
    <property type="entry name" value="SENSOR PROTEIN RSTB"/>
    <property type="match status" value="1"/>
</dbReference>
<evidence type="ECO:0000259" key="11">
    <source>
        <dbReference type="PROSITE" id="PS50885"/>
    </source>
</evidence>
<dbReference type="GO" id="GO:0005524">
    <property type="term" value="F:ATP binding"/>
    <property type="evidence" value="ECO:0007669"/>
    <property type="project" value="UniProtKB-KW"/>
</dbReference>
<dbReference type="EC" id="2.7.13.3" evidence="3"/>
<evidence type="ECO:0000256" key="1">
    <source>
        <dbReference type="ARBA" id="ARBA00000085"/>
    </source>
</evidence>
<proteinExistence type="predicted"/>
<dbReference type="InterPro" id="IPR005467">
    <property type="entry name" value="His_kinase_dom"/>
</dbReference>
<dbReference type="CDD" id="cd06225">
    <property type="entry name" value="HAMP"/>
    <property type="match status" value="1"/>
</dbReference>
<evidence type="ECO:0000256" key="8">
    <source>
        <dbReference type="ARBA" id="ARBA00022840"/>
    </source>
</evidence>
<dbReference type="InterPro" id="IPR004358">
    <property type="entry name" value="Sig_transdc_His_kin-like_C"/>
</dbReference>
<reference evidence="12 13" key="1">
    <citation type="submission" date="2019-02" db="EMBL/GenBank/DDBJ databases">
        <title>Deep-cultivation of Planctomycetes and their phenomic and genomic characterization uncovers novel biology.</title>
        <authorList>
            <person name="Wiegand S."/>
            <person name="Jogler M."/>
            <person name="Boedeker C."/>
            <person name="Pinto D."/>
            <person name="Vollmers J."/>
            <person name="Rivas-Marin E."/>
            <person name="Kohn T."/>
            <person name="Peeters S.H."/>
            <person name="Heuer A."/>
            <person name="Rast P."/>
            <person name="Oberbeckmann S."/>
            <person name="Bunk B."/>
            <person name="Jeske O."/>
            <person name="Meyerdierks A."/>
            <person name="Storesund J.E."/>
            <person name="Kallscheuer N."/>
            <person name="Luecker S."/>
            <person name="Lage O.M."/>
            <person name="Pohl T."/>
            <person name="Merkel B.J."/>
            <person name="Hornburger P."/>
            <person name="Mueller R.-W."/>
            <person name="Bruemmer F."/>
            <person name="Labrenz M."/>
            <person name="Spormann A.M."/>
            <person name="Op Den Camp H."/>
            <person name="Overmann J."/>
            <person name="Amann R."/>
            <person name="Jetten M.S.M."/>
            <person name="Mascher T."/>
            <person name="Medema M.H."/>
            <person name="Devos D.P."/>
            <person name="Kaster A.-K."/>
            <person name="Ovreas L."/>
            <person name="Rohde M."/>
            <person name="Galperin M.Y."/>
            <person name="Jogler C."/>
        </authorList>
    </citation>
    <scope>NUCLEOTIDE SEQUENCE [LARGE SCALE GENOMIC DNA]</scope>
    <source>
        <strain evidence="12 13">Q31b</strain>
    </source>
</reference>
<dbReference type="InterPro" id="IPR036097">
    <property type="entry name" value="HisK_dim/P_sf"/>
</dbReference>
<dbReference type="Pfam" id="PF00672">
    <property type="entry name" value="HAMP"/>
    <property type="match status" value="1"/>
</dbReference>
<dbReference type="PROSITE" id="PS50885">
    <property type="entry name" value="HAMP"/>
    <property type="match status" value="1"/>
</dbReference>
<keyword evidence="4" id="KW-0597">Phosphoprotein</keyword>
<dbReference type="SUPFAM" id="SSF47384">
    <property type="entry name" value="Homodimeric domain of signal transducing histidine kinase"/>
    <property type="match status" value="1"/>
</dbReference>
<feature type="transmembrane region" description="Helical" evidence="9">
    <location>
        <begin position="12"/>
        <end position="34"/>
    </location>
</feature>
<dbReference type="PANTHER" id="PTHR44936">
    <property type="entry name" value="SENSOR PROTEIN CREC"/>
    <property type="match status" value="1"/>
</dbReference>
<keyword evidence="8" id="KW-0067">ATP-binding</keyword>
<dbReference type="PRINTS" id="PR00344">
    <property type="entry name" value="BCTRLSENSOR"/>
</dbReference>